<dbReference type="PANTHER" id="PTHR12320:SF1">
    <property type="entry name" value="PROTEIN PHOSPHATASE PTC7 HOMOLOG"/>
    <property type="match status" value="1"/>
</dbReference>
<dbReference type="InterPro" id="IPR000644">
    <property type="entry name" value="CBS_dom"/>
</dbReference>
<comment type="caution">
    <text evidence="5">The sequence shown here is derived from an EMBL/GenBank/DDBJ whole genome shotgun (WGS) entry which is preliminary data.</text>
</comment>
<keyword evidence="2" id="KW-0378">Hydrolase</keyword>
<dbReference type="PANTHER" id="PTHR12320">
    <property type="entry name" value="PROTEIN PHOSPHATASE 2C"/>
    <property type="match status" value="1"/>
</dbReference>
<reference evidence="6" key="1">
    <citation type="journal article" date="2023" name="Commun. Biol.">
        <title>Genome analysis of Parmales, the sister group of diatoms, reveals the evolutionary specialization of diatoms from phago-mixotrophs to photoautotrophs.</title>
        <authorList>
            <person name="Ban H."/>
            <person name="Sato S."/>
            <person name="Yoshikawa S."/>
            <person name="Yamada K."/>
            <person name="Nakamura Y."/>
            <person name="Ichinomiya M."/>
            <person name="Sato N."/>
            <person name="Blanc-Mathieu R."/>
            <person name="Endo H."/>
            <person name="Kuwata A."/>
            <person name="Ogata H."/>
        </authorList>
    </citation>
    <scope>NUCLEOTIDE SEQUENCE [LARGE SCALE GENOMIC DNA]</scope>
</reference>
<evidence type="ECO:0000256" key="2">
    <source>
        <dbReference type="RuleBase" id="RU366020"/>
    </source>
</evidence>
<keyword evidence="2" id="KW-0904">Protein phosphatase</keyword>
<keyword evidence="6" id="KW-1185">Reference proteome</keyword>
<dbReference type="InterPro" id="IPR039123">
    <property type="entry name" value="PPTC7"/>
</dbReference>
<evidence type="ECO:0000313" key="5">
    <source>
        <dbReference type="EMBL" id="GMI22905.1"/>
    </source>
</evidence>
<keyword evidence="2" id="KW-0464">Manganese</keyword>
<evidence type="ECO:0000313" key="6">
    <source>
        <dbReference type="Proteomes" id="UP001165065"/>
    </source>
</evidence>
<proteinExistence type="inferred from homology"/>
<keyword evidence="2" id="KW-0460">Magnesium</keyword>
<dbReference type="Pfam" id="PF00571">
    <property type="entry name" value="CBS"/>
    <property type="match status" value="2"/>
</dbReference>
<dbReference type="PROSITE" id="PS51746">
    <property type="entry name" value="PPM_2"/>
    <property type="match status" value="1"/>
</dbReference>
<organism evidence="5 6">
    <name type="scientific">Triparma columacea</name>
    <dbReference type="NCBI Taxonomy" id="722753"/>
    <lineage>
        <taxon>Eukaryota</taxon>
        <taxon>Sar</taxon>
        <taxon>Stramenopiles</taxon>
        <taxon>Ochrophyta</taxon>
        <taxon>Bolidophyceae</taxon>
        <taxon>Parmales</taxon>
        <taxon>Triparmaceae</taxon>
        <taxon>Triparma</taxon>
    </lineage>
</organism>
<dbReference type="Gene3D" id="3.60.40.10">
    <property type="entry name" value="PPM-type phosphatase domain"/>
    <property type="match status" value="1"/>
</dbReference>
<dbReference type="SMART" id="SM00116">
    <property type="entry name" value="CBS"/>
    <property type="match status" value="2"/>
</dbReference>
<dbReference type="AlphaFoldDB" id="A0A9W7FXR8"/>
<feature type="domain" description="PPM-type phosphatase" evidence="4">
    <location>
        <begin position="266"/>
        <end position="567"/>
    </location>
</feature>
<evidence type="ECO:0000256" key="1">
    <source>
        <dbReference type="PROSITE-ProRule" id="PRU00703"/>
    </source>
</evidence>
<dbReference type="SUPFAM" id="SSF81606">
    <property type="entry name" value="PP2C-like"/>
    <property type="match status" value="1"/>
</dbReference>
<comment type="catalytic activity">
    <reaction evidence="2">
        <text>O-phospho-L-threonyl-[protein] + H2O = L-threonyl-[protein] + phosphate</text>
        <dbReference type="Rhea" id="RHEA:47004"/>
        <dbReference type="Rhea" id="RHEA-COMP:11060"/>
        <dbReference type="Rhea" id="RHEA-COMP:11605"/>
        <dbReference type="ChEBI" id="CHEBI:15377"/>
        <dbReference type="ChEBI" id="CHEBI:30013"/>
        <dbReference type="ChEBI" id="CHEBI:43474"/>
        <dbReference type="ChEBI" id="CHEBI:61977"/>
        <dbReference type="EC" id="3.1.3.16"/>
    </reaction>
</comment>
<dbReference type="PROSITE" id="PS51371">
    <property type="entry name" value="CBS"/>
    <property type="match status" value="2"/>
</dbReference>
<accession>A0A9W7FXR8</accession>
<keyword evidence="1" id="KW-0129">CBS domain</keyword>
<dbReference type="InterPro" id="IPR036457">
    <property type="entry name" value="PPM-type-like_dom_sf"/>
</dbReference>
<dbReference type="Proteomes" id="UP001165065">
    <property type="component" value="Unassembled WGS sequence"/>
</dbReference>
<evidence type="ECO:0000259" key="4">
    <source>
        <dbReference type="PROSITE" id="PS51746"/>
    </source>
</evidence>
<comment type="cofactor">
    <cofactor evidence="2">
        <name>Mg(2+)</name>
        <dbReference type="ChEBI" id="CHEBI:18420"/>
    </cofactor>
</comment>
<protein>
    <recommendedName>
        <fullName evidence="2">Protein phosphatase</fullName>
        <ecNumber evidence="2">3.1.3.16</ecNumber>
    </recommendedName>
</protein>
<sequence>MFSHNLSRQLLHLADELTSNQALQDVRISSILQYKHTQRWVPLTLPSSTPLRSAANKVIERGLSAVMVVDDGERVNDDTHEKGRVKGMLTSRDLLRQYGKDRPEEDPDYIKHLESTPIEVFMTPLSKVVFCRPDESVRTVRSVMAKVGVKALPIMSKDGRVEGIVTSRDITDFGLEAKDKGGKESYLKDMAGRVGMMANASMAEPPVHMESALRALNTQLFVNVGTAKLPHPFKTSDGVAGNKRIHGAREYATDVELSEDAEFIWKGEAGTDNGTSTTMQPQPYAWAGVADGVGSWREYGVDPREFSRALMEGCRDALVKQIGNTQSTDTLPRPSDLLREAHETVKERDVVGSSTACVMLFDGRAHQINFSNLGDSGIIVLRHIDSSVAGVLKRDRVLKREEKKGSDLRVSFVSQQQLKSFNHPYQFGWLGKGNEEDSSNSFKSSDDLCTSSIHVRRGDIIIMATDGLFDNVDVDDITSVVQIWEMENGFVSGNDLAARERRWEKGITKGYKEGRSPDDLAMYLCELARKRSLRDDVDSPFAMLAKENDIMWSGGMPDDCTVIVAHVVGEPGGKK</sequence>
<dbReference type="GO" id="GO:0046872">
    <property type="term" value="F:metal ion binding"/>
    <property type="evidence" value="ECO:0007669"/>
    <property type="project" value="UniProtKB-UniRule"/>
</dbReference>
<dbReference type="EMBL" id="BRYA01000556">
    <property type="protein sequence ID" value="GMI22905.1"/>
    <property type="molecule type" value="Genomic_DNA"/>
</dbReference>
<feature type="domain" description="CBS" evidence="3">
    <location>
        <begin position="37"/>
        <end position="104"/>
    </location>
</feature>
<feature type="domain" description="CBS" evidence="3">
    <location>
        <begin position="122"/>
        <end position="180"/>
    </location>
</feature>
<dbReference type="Gene3D" id="3.10.580.10">
    <property type="entry name" value="CBS-domain"/>
    <property type="match status" value="1"/>
</dbReference>
<dbReference type="GO" id="GO:0004722">
    <property type="term" value="F:protein serine/threonine phosphatase activity"/>
    <property type="evidence" value="ECO:0007669"/>
    <property type="project" value="UniProtKB-EC"/>
</dbReference>
<name>A0A9W7FXR8_9STRA</name>
<dbReference type="SMART" id="SM00332">
    <property type="entry name" value="PP2Cc"/>
    <property type="match status" value="1"/>
</dbReference>
<comment type="catalytic activity">
    <reaction evidence="2">
        <text>O-phospho-L-seryl-[protein] + H2O = L-seryl-[protein] + phosphate</text>
        <dbReference type="Rhea" id="RHEA:20629"/>
        <dbReference type="Rhea" id="RHEA-COMP:9863"/>
        <dbReference type="Rhea" id="RHEA-COMP:11604"/>
        <dbReference type="ChEBI" id="CHEBI:15377"/>
        <dbReference type="ChEBI" id="CHEBI:29999"/>
        <dbReference type="ChEBI" id="CHEBI:43474"/>
        <dbReference type="ChEBI" id="CHEBI:83421"/>
        <dbReference type="EC" id="3.1.3.16"/>
    </reaction>
</comment>
<comment type="similarity">
    <text evidence="2">Belongs to the PP2C family.</text>
</comment>
<keyword evidence="2" id="KW-0479">Metal-binding</keyword>
<gene>
    <name evidence="5" type="ORF">TrCOL_g9271</name>
</gene>
<dbReference type="EC" id="3.1.3.16" evidence="2"/>
<dbReference type="InterPro" id="IPR046342">
    <property type="entry name" value="CBS_dom_sf"/>
</dbReference>
<dbReference type="SUPFAM" id="SSF54631">
    <property type="entry name" value="CBS-domain pair"/>
    <property type="match status" value="1"/>
</dbReference>
<dbReference type="OrthoDB" id="60843at2759"/>
<dbReference type="InterPro" id="IPR001932">
    <property type="entry name" value="PPM-type_phosphatase-like_dom"/>
</dbReference>
<dbReference type="CDD" id="cd02205">
    <property type="entry name" value="CBS_pair_SF"/>
    <property type="match status" value="1"/>
</dbReference>
<comment type="cofactor">
    <cofactor evidence="2">
        <name>Mn(2+)</name>
        <dbReference type="ChEBI" id="CHEBI:29035"/>
    </cofactor>
</comment>
<evidence type="ECO:0000259" key="3">
    <source>
        <dbReference type="PROSITE" id="PS51371"/>
    </source>
</evidence>